<dbReference type="AlphaFoldDB" id="A0AAD6BY82"/>
<dbReference type="Proteomes" id="UP001213681">
    <property type="component" value="Unassembled WGS sequence"/>
</dbReference>
<proteinExistence type="predicted"/>
<sequence length="194" mass="21441">MRPDALANAKTELDNLRMTLERLNQGQNTSVLYGDVDRLASDLQHGINRLRTRYFDELPKGASSEAKDALDNIKYGLEMAEIDIEYVRDPVPAVKKKTTPDVWTTTQVPVDVLKGVVVRAQNILGNTVNFAELCSIFREEVQGRRKLLREARAEERRQDLEVVTTLANSVASVITAMAKCTQIQLNLGGGGGAS</sequence>
<reference evidence="1" key="1">
    <citation type="submission" date="2022-12" db="EMBL/GenBank/DDBJ databases">
        <authorList>
            <person name="Petersen C."/>
        </authorList>
    </citation>
    <scope>NUCLEOTIDE SEQUENCE</scope>
    <source>
        <strain evidence="1">IBT 16125</strain>
    </source>
</reference>
<evidence type="ECO:0000313" key="1">
    <source>
        <dbReference type="EMBL" id="KAJ5433542.1"/>
    </source>
</evidence>
<dbReference type="GeneID" id="81606322"/>
<organism evidence="1 2">
    <name type="scientific">Penicillium daleae</name>
    <dbReference type="NCBI Taxonomy" id="63821"/>
    <lineage>
        <taxon>Eukaryota</taxon>
        <taxon>Fungi</taxon>
        <taxon>Dikarya</taxon>
        <taxon>Ascomycota</taxon>
        <taxon>Pezizomycotina</taxon>
        <taxon>Eurotiomycetes</taxon>
        <taxon>Eurotiomycetidae</taxon>
        <taxon>Eurotiales</taxon>
        <taxon>Aspergillaceae</taxon>
        <taxon>Penicillium</taxon>
    </lineage>
</organism>
<reference evidence="1" key="2">
    <citation type="journal article" date="2023" name="IMA Fungus">
        <title>Comparative genomic study of the Penicillium genus elucidates a diverse pangenome and 15 lateral gene transfer events.</title>
        <authorList>
            <person name="Petersen C."/>
            <person name="Sorensen T."/>
            <person name="Nielsen M.R."/>
            <person name="Sondergaard T.E."/>
            <person name="Sorensen J.L."/>
            <person name="Fitzpatrick D.A."/>
            <person name="Frisvad J.C."/>
            <person name="Nielsen K.L."/>
        </authorList>
    </citation>
    <scope>NUCLEOTIDE SEQUENCE</scope>
    <source>
        <strain evidence="1">IBT 16125</strain>
    </source>
</reference>
<gene>
    <name evidence="1" type="ORF">N7458_012698</name>
</gene>
<dbReference type="EMBL" id="JAPVEA010000009">
    <property type="protein sequence ID" value="KAJ5433542.1"/>
    <property type="molecule type" value="Genomic_DNA"/>
</dbReference>
<evidence type="ECO:0000313" key="2">
    <source>
        <dbReference type="Proteomes" id="UP001213681"/>
    </source>
</evidence>
<protein>
    <submittedName>
        <fullName evidence="1">Uncharacterized protein</fullName>
    </submittedName>
</protein>
<dbReference type="RefSeq" id="XP_056760833.1">
    <property type="nucleotide sequence ID" value="XM_056916079.1"/>
</dbReference>
<accession>A0AAD6BY82</accession>
<comment type="caution">
    <text evidence="1">The sequence shown here is derived from an EMBL/GenBank/DDBJ whole genome shotgun (WGS) entry which is preliminary data.</text>
</comment>
<name>A0AAD6BY82_9EURO</name>
<keyword evidence="2" id="KW-1185">Reference proteome</keyword>